<comment type="similarity">
    <text evidence="2">Belongs to the glycosyl hydrolase 18 family. Chitinase class II subfamily.</text>
</comment>
<evidence type="ECO:0000256" key="10">
    <source>
        <dbReference type="SAM" id="SignalP"/>
    </source>
</evidence>
<evidence type="ECO:0000313" key="13">
    <source>
        <dbReference type="Proteomes" id="UP000002350"/>
    </source>
</evidence>
<comment type="catalytic activity">
    <reaction evidence="1">
        <text>Random endo-hydrolysis of N-acetyl-beta-D-glucosaminide (1-&gt;4)-beta-linkages in chitin and chitodextrins.</text>
        <dbReference type="EC" id="3.2.1.14"/>
    </reaction>
</comment>
<dbReference type="GO" id="GO:0008061">
    <property type="term" value="F:chitin binding"/>
    <property type="evidence" value="ECO:0007669"/>
    <property type="project" value="InterPro"/>
</dbReference>
<keyword evidence="8" id="KW-0624">Polysaccharide degradation</keyword>
<dbReference type="InterPro" id="IPR036573">
    <property type="entry name" value="CBM_sf_5/12"/>
</dbReference>
<dbReference type="PANTHER" id="PTHR11177:SF317">
    <property type="entry name" value="CHITINASE 12-RELATED"/>
    <property type="match status" value="1"/>
</dbReference>
<dbReference type="CAZy" id="CBM5">
    <property type="family name" value="Carbohydrate-Binding Module Family 5"/>
</dbReference>
<dbReference type="SUPFAM" id="SSF51055">
    <property type="entry name" value="Carbohydrate binding domain"/>
    <property type="match status" value="2"/>
</dbReference>
<evidence type="ECO:0000256" key="2">
    <source>
        <dbReference type="ARBA" id="ARBA00009121"/>
    </source>
</evidence>
<dbReference type="InterPro" id="IPR013783">
    <property type="entry name" value="Ig-like_fold"/>
</dbReference>
<dbReference type="EMBL" id="AP011177">
    <property type="protein sequence ID" value="BAJ01777.1"/>
    <property type="molecule type" value="Genomic_DNA"/>
</dbReference>
<evidence type="ECO:0000256" key="3">
    <source>
        <dbReference type="ARBA" id="ARBA00012729"/>
    </source>
</evidence>
<dbReference type="GO" id="GO:0005576">
    <property type="term" value="C:extracellular region"/>
    <property type="evidence" value="ECO:0007669"/>
    <property type="project" value="InterPro"/>
</dbReference>
<evidence type="ECO:0000256" key="8">
    <source>
        <dbReference type="ARBA" id="ARBA00023326"/>
    </source>
</evidence>
<evidence type="ECO:0000256" key="4">
    <source>
        <dbReference type="ARBA" id="ARBA00022801"/>
    </source>
</evidence>
<feature type="domain" description="GH18" evidence="11">
    <location>
        <begin position="41"/>
        <end position="483"/>
    </location>
</feature>
<dbReference type="InterPro" id="IPR011583">
    <property type="entry name" value="Chitinase_II/V-like_cat"/>
</dbReference>
<dbReference type="HOGENOM" id="CLU_002833_14_3_6"/>
<dbReference type="SMART" id="SM00495">
    <property type="entry name" value="ChtBD3"/>
    <property type="match status" value="2"/>
</dbReference>
<dbReference type="InterPro" id="IPR029070">
    <property type="entry name" value="Chitinase_insertion_sf"/>
</dbReference>
<dbReference type="Proteomes" id="UP000002350">
    <property type="component" value="Chromosome"/>
</dbReference>
<dbReference type="SMART" id="SM00636">
    <property type="entry name" value="Glyco_18"/>
    <property type="match status" value="1"/>
</dbReference>
<dbReference type="InterPro" id="IPR001223">
    <property type="entry name" value="Glyco_hydro18_cat"/>
</dbReference>
<dbReference type="PANTHER" id="PTHR11177">
    <property type="entry name" value="CHITINASE"/>
    <property type="match status" value="1"/>
</dbReference>
<dbReference type="CDD" id="cd12215">
    <property type="entry name" value="ChiC_BD"/>
    <property type="match status" value="2"/>
</dbReference>
<dbReference type="eggNOG" id="COG3979">
    <property type="taxonomic scope" value="Bacteria"/>
</dbReference>
<dbReference type="InterPro" id="IPR017853">
    <property type="entry name" value="GH"/>
</dbReference>
<dbReference type="STRING" id="637905.SVI_1806"/>
<evidence type="ECO:0000256" key="7">
    <source>
        <dbReference type="ARBA" id="ARBA00023295"/>
    </source>
</evidence>
<dbReference type="Pfam" id="PF00704">
    <property type="entry name" value="Glyco_hydro_18"/>
    <property type="match status" value="1"/>
</dbReference>
<evidence type="ECO:0000256" key="1">
    <source>
        <dbReference type="ARBA" id="ARBA00000822"/>
    </source>
</evidence>
<dbReference type="PROSITE" id="PS51910">
    <property type="entry name" value="GH18_2"/>
    <property type="match status" value="1"/>
</dbReference>
<protein>
    <recommendedName>
        <fullName evidence="3">chitinase</fullName>
        <ecNumber evidence="3">3.2.1.14</ecNumber>
    </recommendedName>
</protein>
<dbReference type="Gene3D" id="3.20.20.80">
    <property type="entry name" value="Glycosidases"/>
    <property type="match status" value="1"/>
</dbReference>
<evidence type="ECO:0000256" key="5">
    <source>
        <dbReference type="ARBA" id="ARBA00023024"/>
    </source>
</evidence>
<organism evidence="12 13">
    <name type="scientific">Shewanella violacea (strain JCM 10179 / CIP 106290 / LMG 19151 / DSS12)</name>
    <dbReference type="NCBI Taxonomy" id="637905"/>
    <lineage>
        <taxon>Bacteria</taxon>
        <taxon>Pseudomonadati</taxon>
        <taxon>Pseudomonadota</taxon>
        <taxon>Gammaproteobacteria</taxon>
        <taxon>Alteromonadales</taxon>
        <taxon>Shewanellaceae</taxon>
        <taxon>Shewanella</taxon>
    </lineage>
</organism>
<keyword evidence="6" id="KW-0119">Carbohydrate metabolism</keyword>
<dbReference type="Pfam" id="PF02839">
    <property type="entry name" value="CBM_5_12"/>
    <property type="match status" value="1"/>
</dbReference>
<dbReference type="CAZy" id="GH18">
    <property type="family name" value="Glycoside Hydrolase Family 18"/>
</dbReference>
<dbReference type="eggNOG" id="COG3325">
    <property type="taxonomic scope" value="Bacteria"/>
</dbReference>
<dbReference type="Pfam" id="PF17957">
    <property type="entry name" value="Big_7"/>
    <property type="match status" value="4"/>
</dbReference>
<keyword evidence="7 9" id="KW-0326">Glycosidase</keyword>
<reference evidence="13" key="1">
    <citation type="journal article" date="2010" name="Mol. Biosyst.">
        <title>Complete genome sequence and comparative analysis of Shewanella violacea, a psychrophilic and piezophilic bacterium from deep sea floor sediments.</title>
        <authorList>
            <person name="Aono E."/>
            <person name="Baba T."/>
            <person name="Ara T."/>
            <person name="Nishi T."/>
            <person name="Nakamichi T."/>
            <person name="Inamoto E."/>
            <person name="Toyonaga H."/>
            <person name="Hasegawa M."/>
            <person name="Takai Y."/>
            <person name="Okumura Y."/>
            <person name="Baba M."/>
            <person name="Tomita M."/>
            <person name="Kato C."/>
            <person name="Oshima T."/>
            <person name="Nakasone K."/>
            <person name="Mori H."/>
        </authorList>
    </citation>
    <scope>NUCLEOTIDE SEQUENCE [LARGE SCALE GENOMIC DNA]</scope>
    <source>
        <strain evidence="13">JCM 10179 / CIP 106290 / LMG 19151 / DSS12</strain>
    </source>
</reference>
<dbReference type="Gene3D" id="2.10.10.20">
    <property type="entry name" value="Carbohydrate-binding module superfamily 5/12"/>
    <property type="match status" value="2"/>
</dbReference>
<accession>D4ZJC8</accession>
<gene>
    <name evidence="12" type="ordered locus">SVI_1806</name>
</gene>
<feature type="signal peptide" evidence="10">
    <location>
        <begin position="1"/>
        <end position="29"/>
    </location>
</feature>
<dbReference type="AlphaFoldDB" id="D4ZJC8"/>
<keyword evidence="4 9" id="KW-0378">Hydrolase</keyword>
<evidence type="ECO:0000256" key="9">
    <source>
        <dbReference type="RuleBase" id="RU000489"/>
    </source>
</evidence>
<dbReference type="EC" id="3.2.1.14" evidence="3"/>
<evidence type="ECO:0000259" key="11">
    <source>
        <dbReference type="PROSITE" id="PS51910"/>
    </source>
</evidence>
<dbReference type="GO" id="GO:0008843">
    <property type="term" value="F:endochitinase activity"/>
    <property type="evidence" value="ECO:0007669"/>
    <property type="project" value="UniProtKB-EC"/>
</dbReference>
<dbReference type="KEGG" id="svo:SVI_1806"/>
<dbReference type="GO" id="GO:0030246">
    <property type="term" value="F:carbohydrate binding"/>
    <property type="evidence" value="ECO:0007669"/>
    <property type="project" value="InterPro"/>
</dbReference>
<dbReference type="SUPFAM" id="SSF54556">
    <property type="entry name" value="Chitinase insertion domain"/>
    <property type="match status" value="1"/>
</dbReference>
<dbReference type="InterPro" id="IPR001579">
    <property type="entry name" value="Glyco_hydro_18_chit_AS"/>
</dbReference>
<evidence type="ECO:0000256" key="6">
    <source>
        <dbReference type="ARBA" id="ARBA00023277"/>
    </source>
</evidence>
<dbReference type="Gene3D" id="3.10.50.10">
    <property type="match status" value="1"/>
</dbReference>
<dbReference type="RefSeq" id="WP_013051084.1">
    <property type="nucleotide sequence ID" value="NC_014012.1"/>
</dbReference>
<dbReference type="OrthoDB" id="9775889at2"/>
<dbReference type="GO" id="GO:0000272">
    <property type="term" value="P:polysaccharide catabolic process"/>
    <property type="evidence" value="ECO:0007669"/>
    <property type="project" value="UniProtKB-KW"/>
</dbReference>
<dbReference type="InterPro" id="IPR050314">
    <property type="entry name" value="Glycosyl_Hydrlase_18"/>
</dbReference>
<evidence type="ECO:0000313" key="12">
    <source>
        <dbReference type="EMBL" id="BAJ01777.1"/>
    </source>
</evidence>
<sequence>MSHFLTLHKSHFCQSVLAVSLAMSTNLYAQDVAKNTSDHDKDIIGYITQWEPWKDTKAGFVAKGAANHLNVDMSKYTVLNFSFFGVAVDGSLHSGDFRNKNIYKQGTVQQPAELLMGDVYSSWDYFLIFGELSPSYNLTAEAEEQGFVLDGSGWKNTVYGTKGSMPIPVKKAGGAPGLIEKAHANGVKVMASIGGWSMCRHFPEMAADPAKRAKFMEGVDQLMALGFDGIDLDWEYPGPYSGMNFTGTQADFDNFLTLVQEIRERIGADKLISAAFSADTRKLEGFNWAQLELVMDDFNMMSYDFNGGWSNIAGHNSPLYNYEGAEAPNFNWDYLTQWMLDKGIERSKINMGSAFYGRGVVTQDGAVLNGATKKRDVTIQPDGPISTSADYDNWKVEVYDGTPNYFFIKQEEAGWTQHWDDEAKVPYMTKGNYFLSYDDEESIGLKAQYINDQALGGTIVWHVAGDQQCLDGTTTYGGKLVECGSLNPTLVNKLNNVFATGCSGCPTVRITSPNVGDVFSPGDDINFTLEASDADGHITRVDYLNGGIKIGSSAISPFDFRWSSVGEGSYSITALAIDNQGNETESSKMAVEVNEDHLKPKVTVSEPEAKVIQESLTELQLVASAEFDAGSITYVEFSVDGQLVDTVSNGGPSYQTTWLPTHYGAHQLVVTVQNDLGYQQSSSRDFLIVLCDATAWDSSLVYTTQEVLYDGKLYRAKWWNQNQRPDTGDAWELVRDCAPGNVGTQPQVSIDAPLNDAVFAQGELVDVAVNATDSDGEVTEVKLYLDEQLVQTLTQAPYLYQLVNLDSGIHALRAVAKDNSELTSETRVSFTVEGSSAGTEPEIVITSPENGSFVTQGDTLVITADALDSDGTVTKVEFFVAGSLIATSNTSPYQASWTADVTGNISLVVKATDNDGLTNTSAVTIKVEAGTGACSLPEWTASGIYTKGDRVAYSGNQYQAKWWTTNEVPSASGEWGVWEALGACQ</sequence>
<name>D4ZJC8_SHEVD</name>
<dbReference type="InterPro" id="IPR003610">
    <property type="entry name" value="CBM5/12"/>
</dbReference>
<feature type="chain" id="PRO_5003067804" description="chitinase" evidence="10">
    <location>
        <begin position="30"/>
        <end position="985"/>
    </location>
</feature>
<dbReference type="Gene3D" id="2.60.40.10">
    <property type="entry name" value="Immunoglobulins"/>
    <property type="match status" value="4"/>
</dbReference>
<proteinExistence type="inferred from homology"/>
<keyword evidence="5" id="KW-0146">Chitin degradation</keyword>
<dbReference type="GO" id="GO:0006032">
    <property type="term" value="P:chitin catabolic process"/>
    <property type="evidence" value="ECO:0007669"/>
    <property type="project" value="UniProtKB-KW"/>
</dbReference>
<dbReference type="SUPFAM" id="SSF51445">
    <property type="entry name" value="(Trans)glycosidases"/>
    <property type="match status" value="1"/>
</dbReference>
<keyword evidence="10" id="KW-0732">Signal</keyword>
<keyword evidence="13" id="KW-1185">Reference proteome</keyword>
<dbReference type="PROSITE" id="PS01095">
    <property type="entry name" value="GH18_1"/>
    <property type="match status" value="1"/>
</dbReference>